<sequence length="329" mass="36898">MACESSMFETKYNEFVDDLLGALPEYTAAIQMAKALDHATRIERFQAEVKVANTLGKSSIEDFHKNPTTILPGVTIANSIWSSLSDQTQKAIWEYVHILSICCFMEAGFGATDARPAWMEDAMNEMKNKMENMDFSSIIKKFMTFFAPDNGSNSKGSDDPKQDSSSMPDLKGMFENGFPKLPERFLKGHMARLAQEIVKEITPADLGITPEMLKECEKDPSRAFNILISTFSNDPGIIQKTIMRIGNRLQKKVQSGSINPHEIAREAEELMKEFAENTSFVEMMSGIKSAFGFEDMDMARAAGKEGSARLATVRDRLRKKLEKKQAQKK</sequence>
<reference evidence="2" key="1">
    <citation type="journal article" date="2020" name="Nature">
        <title>Giant virus diversity and host interactions through global metagenomics.</title>
        <authorList>
            <person name="Schulz F."/>
            <person name="Roux S."/>
            <person name="Paez-Espino D."/>
            <person name="Jungbluth S."/>
            <person name="Walsh D.A."/>
            <person name="Denef V.J."/>
            <person name="McMahon K.D."/>
            <person name="Konstantinidis K.T."/>
            <person name="Eloe-Fadrosh E.A."/>
            <person name="Kyrpides N.C."/>
            <person name="Woyke T."/>
        </authorList>
    </citation>
    <scope>NUCLEOTIDE SEQUENCE</scope>
    <source>
        <strain evidence="2">GVMAG-S-3300013093-109</strain>
    </source>
</reference>
<name>A0A6C0KWI8_9ZZZZ</name>
<feature type="region of interest" description="Disordered" evidence="1">
    <location>
        <begin position="150"/>
        <end position="173"/>
    </location>
</feature>
<proteinExistence type="predicted"/>
<dbReference type="AlphaFoldDB" id="A0A6C0KWI8"/>
<protein>
    <submittedName>
        <fullName evidence="2">Uncharacterized protein</fullName>
    </submittedName>
</protein>
<dbReference type="EMBL" id="MN740971">
    <property type="protein sequence ID" value="QHU20698.1"/>
    <property type="molecule type" value="Genomic_DNA"/>
</dbReference>
<evidence type="ECO:0000313" key="2">
    <source>
        <dbReference type="EMBL" id="QHU20698.1"/>
    </source>
</evidence>
<evidence type="ECO:0000256" key="1">
    <source>
        <dbReference type="SAM" id="MobiDB-lite"/>
    </source>
</evidence>
<organism evidence="2">
    <name type="scientific">viral metagenome</name>
    <dbReference type="NCBI Taxonomy" id="1070528"/>
    <lineage>
        <taxon>unclassified sequences</taxon>
        <taxon>metagenomes</taxon>
        <taxon>organismal metagenomes</taxon>
    </lineage>
</organism>
<accession>A0A6C0KWI8</accession>